<accession>A0A4Z2IU96</accession>
<keyword evidence="3" id="KW-1185">Reference proteome</keyword>
<evidence type="ECO:0000313" key="3">
    <source>
        <dbReference type="Proteomes" id="UP000314294"/>
    </source>
</evidence>
<organism evidence="2 3">
    <name type="scientific">Liparis tanakae</name>
    <name type="common">Tanaka's snailfish</name>
    <dbReference type="NCBI Taxonomy" id="230148"/>
    <lineage>
        <taxon>Eukaryota</taxon>
        <taxon>Metazoa</taxon>
        <taxon>Chordata</taxon>
        <taxon>Craniata</taxon>
        <taxon>Vertebrata</taxon>
        <taxon>Euteleostomi</taxon>
        <taxon>Actinopterygii</taxon>
        <taxon>Neopterygii</taxon>
        <taxon>Teleostei</taxon>
        <taxon>Neoteleostei</taxon>
        <taxon>Acanthomorphata</taxon>
        <taxon>Eupercaria</taxon>
        <taxon>Perciformes</taxon>
        <taxon>Cottioidei</taxon>
        <taxon>Cottales</taxon>
        <taxon>Liparidae</taxon>
        <taxon>Liparis</taxon>
    </lineage>
</organism>
<dbReference type="AlphaFoldDB" id="A0A4Z2IU96"/>
<comment type="caution">
    <text evidence="2">The sequence shown here is derived from an EMBL/GenBank/DDBJ whole genome shotgun (WGS) entry which is preliminary data.</text>
</comment>
<feature type="region of interest" description="Disordered" evidence="1">
    <location>
        <begin position="15"/>
        <end position="53"/>
    </location>
</feature>
<proteinExistence type="predicted"/>
<evidence type="ECO:0000256" key="1">
    <source>
        <dbReference type="SAM" id="MobiDB-lite"/>
    </source>
</evidence>
<gene>
    <name evidence="2" type="ORF">EYF80_009017</name>
</gene>
<dbReference type="Proteomes" id="UP000314294">
    <property type="component" value="Unassembled WGS sequence"/>
</dbReference>
<protein>
    <submittedName>
        <fullName evidence="2">Uncharacterized protein</fullName>
    </submittedName>
</protein>
<sequence>MRIFRLEGSLESHCRQSHIEQSSQWGLGGAEDEQETTRWSQSTRESSTRSHTKLPLFRGDCHDILERSGNVMKIKWKQTAEIEPLGVPQPAAAQLAQLQDGLHLQPHRVPRLTDHLHDLVAALIFHIPTVYLHQPVAGHQPQRQVLGAGTGLSKVDHPSVHSSIRTAVQHGGATQRKPKVPGVAALKLKLAYFWYARCDHGR</sequence>
<name>A0A4Z2IU96_9TELE</name>
<dbReference type="EMBL" id="SRLO01000051">
    <property type="protein sequence ID" value="TNN80783.1"/>
    <property type="molecule type" value="Genomic_DNA"/>
</dbReference>
<reference evidence="2 3" key="1">
    <citation type="submission" date="2019-03" db="EMBL/GenBank/DDBJ databases">
        <title>First draft genome of Liparis tanakae, snailfish: a comprehensive survey of snailfish specific genes.</title>
        <authorList>
            <person name="Kim W."/>
            <person name="Song I."/>
            <person name="Jeong J.-H."/>
            <person name="Kim D."/>
            <person name="Kim S."/>
            <person name="Ryu S."/>
            <person name="Song J.Y."/>
            <person name="Lee S.K."/>
        </authorList>
    </citation>
    <scope>NUCLEOTIDE SEQUENCE [LARGE SCALE GENOMIC DNA]</scope>
    <source>
        <tissue evidence="2">Muscle</tissue>
    </source>
</reference>
<evidence type="ECO:0000313" key="2">
    <source>
        <dbReference type="EMBL" id="TNN80783.1"/>
    </source>
</evidence>